<dbReference type="SUPFAM" id="SSF51735">
    <property type="entry name" value="NAD(P)-binding Rossmann-fold domains"/>
    <property type="match status" value="1"/>
</dbReference>
<name>A0A4R6PWZ4_NOCIG</name>
<dbReference type="AlphaFoldDB" id="A0A4R6PWZ4"/>
<dbReference type="PANTHER" id="PTHR43781:SF1">
    <property type="entry name" value="SACCHAROPINE DEHYDROGENASE"/>
    <property type="match status" value="1"/>
</dbReference>
<sequence length="331" mass="34254">MKIAVYGASGHVGRFVVAELARRGIDTVVVGRNAQRLTDFGVAVRVAAADDHSALLTAFTGVDVVISTLPDYTGTGEGVLRAAVAAGASYVDVAGEQLFARKVFDEYGPLAEAAGVTLVTAVTEAGVFGDLLADLGARRLGGADEIVLSHVVAPGGEGSRGSMRTVLRNLDAFTSGGLSWSDGEFRTGPKPRRDTLILPGATDPVAVVKFPQPAVVTIPRHTTAASVEGVLAKEIFAMVGTVTEADLERAPETPSAPAPYSMVVDIHRDGKTLRGIGSGPDTYRNSAQLAVAVATRIGARAKPGAQSPAELFDPVEFLDALGEFGMTWSLG</sequence>
<dbReference type="PANTHER" id="PTHR43781">
    <property type="entry name" value="SACCHAROPINE DEHYDROGENASE"/>
    <property type="match status" value="1"/>
</dbReference>
<proteinExistence type="predicted"/>
<dbReference type="Gene3D" id="3.40.50.720">
    <property type="entry name" value="NAD(P)-binding Rossmann-like Domain"/>
    <property type="match status" value="1"/>
</dbReference>
<evidence type="ECO:0000313" key="2">
    <source>
        <dbReference type="EMBL" id="TDP41996.1"/>
    </source>
</evidence>
<dbReference type="Proteomes" id="UP000295087">
    <property type="component" value="Unassembled WGS sequence"/>
</dbReference>
<reference evidence="2 3" key="1">
    <citation type="submission" date="2019-03" db="EMBL/GenBank/DDBJ databases">
        <title>Genomic Encyclopedia of Type Strains, Phase IV (KMG-IV): sequencing the most valuable type-strain genomes for metagenomic binning, comparative biology and taxonomic classification.</title>
        <authorList>
            <person name="Goeker M."/>
        </authorList>
    </citation>
    <scope>NUCLEOTIDE SEQUENCE [LARGE SCALE GENOMIC DNA]</scope>
    <source>
        <strain evidence="2 3">DSM 44496</strain>
    </source>
</reference>
<organism evidence="2 3">
    <name type="scientific">Nocardia ignorata</name>
    <dbReference type="NCBI Taxonomy" id="145285"/>
    <lineage>
        <taxon>Bacteria</taxon>
        <taxon>Bacillati</taxon>
        <taxon>Actinomycetota</taxon>
        <taxon>Actinomycetes</taxon>
        <taxon>Mycobacteriales</taxon>
        <taxon>Nocardiaceae</taxon>
        <taxon>Nocardia</taxon>
    </lineage>
</organism>
<accession>A0A4R6PWZ4</accession>
<keyword evidence="3" id="KW-1185">Reference proteome</keyword>
<dbReference type="InterPro" id="IPR005097">
    <property type="entry name" value="Sacchrp_dh_NADP-bd"/>
</dbReference>
<evidence type="ECO:0000259" key="1">
    <source>
        <dbReference type="Pfam" id="PF03435"/>
    </source>
</evidence>
<feature type="domain" description="Saccharopine dehydrogenase NADP binding" evidence="1">
    <location>
        <begin position="3"/>
        <end position="119"/>
    </location>
</feature>
<dbReference type="RefSeq" id="WP_166655718.1">
    <property type="nucleotide sequence ID" value="NZ_SNXK01000001.1"/>
</dbReference>
<dbReference type="EMBL" id="SNXK01000001">
    <property type="protein sequence ID" value="TDP41996.1"/>
    <property type="molecule type" value="Genomic_DNA"/>
</dbReference>
<protein>
    <submittedName>
        <fullName evidence="2">Saccharopine dehydrogenase-like protein</fullName>
    </submittedName>
</protein>
<dbReference type="Pfam" id="PF03435">
    <property type="entry name" value="Sacchrp_dh_NADP"/>
    <property type="match status" value="1"/>
</dbReference>
<gene>
    <name evidence="2" type="ORF">DFR75_1011102</name>
</gene>
<dbReference type="InterPro" id="IPR036291">
    <property type="entry name" value="NAD(P)-bd_dom_sf"/>
</dbReference>
<comment type="caution">
    <text evidence="2">The sequence shown here is derived from an EMBL/GenBank/DDBJ whole genome shotgun (WGS) entry which is preliminary data.</text>
</comment>
<evidence type="ECO:0000313" key="3">
    <source>
        <dbReference type="Proteomes" id="UP000295087"/>
    </source>
</evidence>